<dbReference type="Proteomes" id="UP000192448">
    <property type="component" value="Unassembled WGS sequence"/>
</dbReference>
<accession>A0A1X0A564</accession>
<keyword evidence="11" id="KW-0963">Cytoplasm</keyword>
<dbReference type="EMBL" id="MVHF01000054">
    <property type="protein sequence ID" value="ORA25200.1"/>
    <property type="molecule type" value="Genomic_DNA"/>
</dbReference>
<dbReference type="GO" id="GO:0003677">
    <property type="term" value="F:DNA binding"/>
    <property type="evidence" value="ECO:0007669"/>
    <property type="project" value="UniProtKB-UniRule"/>
</dbReference>
<comment type="subcellular location">
    <subcellularLocation>
        <location evidence="1 11">Cytoplasm</location>
    </subcellularLocation>
</comment>
<dbReference type="InterPro" id="IPR003482">
    <property type="entry name" value="Whib"/>
</dbReference>
<reference evidence="13 14" key="1">
    <citation type="submission" date="2017-02" db="EMBL/GenBank/DDBJ databases">
        <title>The new phylogeny of genus Mycobacterium.</title>
        <authorList>
            <person name="Tortoli E."/>
            <person name="Trovato A."/>
            <person name="Cirillo D.M."/>
        </authorList>
    </citation>
    <scope>NUCLEOTIDE SEQUENCE [LARGE SCALE GENOMIC DNA]</scope>
    <source>
        <strain evidence="13 14">RW6</strain>
    </source>
</reference>
<keyword evidence="3 11" id="KW-0004">4Fe-4S</keyword>
<dbReference type="GO" id="GO:0051539">
    <property type="term" value="F:4 iron, 4 sulfur cluster binding"/>
    <property type="evidence" value="ECO:0007669"/>
    <property type="project" value="UniProtKB-UniRule"/>
</dbReference>
<comment type="PTM">
    <text evidence="11">The Fe-S cluster can be nitrosylated by nitric oxide (NO).</text>
</comment>
<keyword evidence="10 11" id="KW-0804">Transcription</keyword>
<comment type="function">
    <text evidence="11">Acts as a transcriptional regulator. Probably redox-responsive. The apo- but not holo-form probably binds DNA.</text>
</comment>
<sequence length="144" mass="16426">MSAVIGSGIVRIVNRDPWQARGACRRYGRPDLWYPEKNTPPQQILEAREVCVGCTVRSECLQYGMDHPEESGIWGGLTERERTGLRSGRSDKAFAQCNECSKEFVKRGGWHRYCSDECRKTNELRRGREYAARVRAKRSKDGAA</sequence>
<feature type="binding site" evidence="11">
    <location>
        <position position="24"/>
    </location>
    <ligand>
        <name>[4Fe-4S] cluster</name>
        <dbReference type="ChEBI" id="CHEBI:49883"/>
    </ligand>
</feature>
<keyword evidence="14" id="KW-1185">Reference proteome</keyword>
<dbReference type="AlphaFoldDB" id="A0A1X0A564"/>
<keyword evidence="7 11" id="KW-0805">Transcription regulation</keyword>
<evidence type="ECO:0000313" key="13">
    <source>
        <dbReference type="EMBL" id="ORA25200.1"/>
    </source>
</evidence>
<comment type="PTM">
    <text evidence="11">Upon Fe-S cluster removal intramolecular disulfide bonds are formed.</text>
</comment>
<comment type="cofactor">
    <cofactor evidence="11">
        <name>[4Fe-4S] cluster</name>
        <dbReference type="ChEBI" id="CHEBI:49883"/>
    </cofactor>
    <text evidence="11">Binds 1 [4Fe-4S] cluster per subunit. Following nitrosylation of the [4Fe-4S] cluster binds 1 [4Fe-8(NO)] cluster per subunit.</text>
</comment>
<evidence type="ECO:0000259" key="12">
    <source>
        <dbReference type="PROSITE" id="PS51674"/>
    </source>
</evidence>
<dbReference type="GO" id="GO:0047134">
    <property type="term" value="F:protein-disulfide reductase [NAD(P)H] activity"/>
    <property type="evidence" value="ECO:0007669"/>
    <property type="project" value="TreeGrafter"/>
</dbReference>
<evidence type="ECO:0000256" key="7">
    <source>
        <dbReference type="ARBA" id="ARBA00023015"/>
    </source>
</evidence>
<dbReference type="PROSITE" id="PS51674">
    <property type="entry name" value="4FE4S_WBL"/>
    <property type="match status" value="1"/>
</dbReference>
<dbReference type="HAMAP" id="MF_01479">
    <property type="entry name" value="WhiB"/>
    <property type="match status" value="1"/>
</dbReference>
<feature type="domain" description="4Fe-4S Wbl-type" evidence="12">
    <location>
        <begin position="23"/>
        <end position="84"/>
    </location>
</feature>
<proteinExistence type="inferred from homology"/>
<evidence type="ECO:0000256" key="6">
    <source>
        <dbReference type="ARBA" id="ARBA00023014"/>
    </source>
</evidence>
<name>A0A1X0A564_9MYCO</name>
<comment type="similarity">
    <text evidence="2 11">Belongs to the WhiB family.</text>
</comment>
<feature type="binding site" evidence="11">
    <location>
        <position position="60"/>
    </location>
    <ligand>
        <name>[4Fe-4S] cluster</name>
        <dbReference type="ChEBI" id="CHEBI:49883"/>
    </ligand>
</feature>
<evidence type="ECO:0000256" key="11">
    <source>
        <dbReference type="HAMAP-Rule" id="MF_01479"/>
    </source>
</evidence>
<evidence type="ECO:0000256" key="1">
    <source>
        <dbReference type="ARBA" id="ARBA00004496"/>
    </source>
</evidence>
<evidence type="ECO:0000256" key="4">
    <source>
        <dbReference type="ARBA" id="ARBA00022723"/>
    </source>
</evidence>
<dbReference type="STRING" id="1927124.BST13_33310"/>
<evidence type="ECO:0000256" key="3">
    <source>
        <dbReference type="ARBA" id="ARBA00022485"/>
    </source>
</evidence>
<keyword evidence="6 11" id="KW-0411">Iron-sulfur</keyword>
<dbReference type="GO" id="GO:0045454">
    <property type="term" value="P:cell redox homeostasis"/>
    <property type="evidence" value="ECO:0007669"/>
    <property type="project" value="TreeGrafter"/>
</dbReference>
<keyword evidence="4 11" id="KW-0479">Metal-binding</keyword>
<dbReference type="OrthoDB" id="4763193at2"/>
<dbReference type="GO" id="GO:0035731">
    <property type="term" value="F:dinitrosyl-iron complex binding"/>
    <property type="evidence" value="ECO:0007669"/>
    <property type="project" value="UniProtKB-UniRule"/>
</dbReference>
<dbReference type="GO" id="GO:0045892">
    <property type="term" value="P:negative regulation of DNA-templated transcription"/>
    <property type="evidence" value="ECO:0007669"/>
    <property type="project" value="TreeGrafter"/>
</dbReference>
<evidence type="ECO:0000256" key="10">
    <source>
        <dbReference type="ARBA" id="ARBA00023163"/>
    </source>
</evidence>
<evidence type="ECO:0000313" key="14">
    <source>
        <dbReference type="Proteomes" id="UP000192448"/>
    </source>
</evidence>
<keyword evidence="9 11" id="KW-1015">Disulfide bond</keyword>
<keyword evidence="5 11" id="KW-0408">Iron</keyword>
<dbReference type="PANTHER" id="PTHR38839">
    <property type="entry name" value="TRANSCRIPTIONAL REGULATOR WHID-RELATED"/>
    <property type="match status" value="1"/>
</dbReference>
<dbReference type="GO" id="GO:0046872">
    <property type="term" value="F:metal ion binding"/>
    <property type="evidence" value="ECO:0007669"/>
    <property type="project" value="UniProtKB-KW"/>
</dbReference>
<protein>
    <recommendedName>
        <fullName evidence="11">Transcriptional regulator WhiB</fullName>
    </recommendedName>
</protein>
<dbReference type="RefSeq" id="WP_083169812.1">
    <property type="nucleotide sequence ID" value="NZ_MVHF01000054.1"/>
</dbReference>
<dbReference type="Pfam" id="PF02467">
    <property type="entry name" value="Whib"/>
    <property type="match status" value="1"/>
</dbReference>
<evidence type="ECO:0000256" key="2">
    <source>
        <dbReference type="ARBA" id="ARBA00006597"/>
    </source>
</evidence>
<feature type="binding site" evidence="11">
    <location>
        <position position="54"/>
    </location>
    <ligand>
        <name>[4Fe-4S] cluster</name>
        <dbReference type="ChEBI" id="CHEBI:49883"/>
    </ligand>
</feature>
<gene>
    <name evidence="11" type="primary">whiB</name>
    <name evidence="13" type="ORF">BST13_33310</name>
</gene>
<evidence type="ECO:0000256" key="5">
    <source>
        <dbReference type="ARBA" id="ARBA00023004"/>
    </source>
</evidence>
<organism evidence="13 14">
    <name type="scientific">Mycobacterium aquaticum</name>
    <dbReference type="NCBI Taxonomy" id="1927124"/>
    <lineage>
        <taxon>Bacteria</taxon>
        <taxon>Bacillati</taxon>
        <taxon>Actinomycetota</taxon>
        <taxon>Actinomycetes</taxon>
        <taxon>Mycobacteriales</taxon>
        <taxon>Mycobacteriaceae</taxon>
        <taxon>Mycobacterium</taxon>
    </lineage>
</organism>
<feature type="binding site" evidence="11">
    <location>
        <position position="51"/>
    </location>
    <ligand>
        <name>[4Fe-4S] cluster</name>
        <dbReference type="ChEBI" id="CHEBI:49883"/>
    </ligand>
</feature>
<evidence type="ECO:0000256" key="8">
    <source>
        <dbReference type="ARBA" id="ARBA00023125"/>
    </source>
</evidence>
<dbReference type="GO" id="GO:0005737">
    <property type="term" value="C:cytoplasm"/>
    <property type="evidence" value="ECO:0007669"/>
    <property type="project" value="UniProtKB-SubCell"/>
</dbReference>
<keyword evidence="8 11" id="KW-0238">DNA-binding</keyword>
<dbReference type="InterPro" id="IPR034768">
    <property type="entry name" value="4FE4S_WBL"/>
</dbReference>
<evidence type="ECO:0000256" key="9">
    <source>
        <dbReference type="ARBA" id="ARBA00023157"/>
    </source>
</evidence>
<comment type="caution">
    <text evidence="13">The sequence shown here is derived from an EMBL/GenBank/DDBJ whole genome shotgun (WGS) entry which is preliminary data.</text>
</comment>